<feature type="domain" description="N-terminal" evidence="1">
    <location>
        <begin position="14"/>
        <end position="105"/>
    </location>
</feature>
<organism evidence="2 3">
    <name type="scientific">Lacipirellula limnantheis</name>
    <dbReference type="NCBI Taxonomy" id="2528024"/>
    <lineage>
        <taxon>Bacteria</taxon>
        <taxon>Pseudomonadati</taxon>
        <taxon>Planctomycetota</taxon>
        <taxon>Planctomycetia</taxon>
        <taxon>Pirellulales</taxon>
        <taxon>Lacipirellulaceae</taxon>
        <taxon>Lacipirellula</taxon>
    </lineage>
</organism>
<dbReference type="OrthoDB" id="9803716at2"/>
<dbReference type="KEGG" id="llh:I41_04940"/>
<dbReference type="Pfam" id="PF08401">
    <property type="entry name" value="ArdcN"/>
    <property type="match status" value="1"/>
</dbReference>
<accession>A0A517TSI6</accession>
<dbReference type="InterPro" id="IPR013610">
    <property type="entry name" value="ArdC_N"/>
</dbReference>
<protein>
    <recommendedName>
        <fullName evidence="1">N-terminal domain-containing protein</fullName>
    </recommendedName>
</protein>
<evidence type="ECO:0000313" key="2">
    <source>
        <dbReference type="EMBL" id="QDT71337.1"/>
    </source>
</evidence>
<name>A0A517TSI6_9BACT</name>
<gene>
    <name evidence="2" type="ORF">I41_04940</name>
</gene>
<dbReference type="Proteomes" id="UP000317909">
    <property type="component" value="Chromosome"/>
</dbReference>
<dbReference type="AlphaFoldDB" id="A0A517TSI6"/>
<proteinExistence type="predicted"/>
<evidence type="ECO:0000313" key="3">
    <source>
        <dbReference type="Proteomes" id="UP000317909"/>
    </source>
</evidence>
<dbReference type="RefSeq" id="WP_145430527.1">
    <property type="nucleotide sequence ID" value="NZ_CP036339.1"/>
</dbReference>
<evidence type="ECO:0000259" key="1">
    <source>
        <dbReference type="Pfam" id="PF08401"/>
    </source>
</evidence>
<keyword evidence="3" id="KW-1185">Reference proteome</keyword>
<dbReference type="GO" id="GO:0003697">
    <property type="term" value="F:single-stranded DNA binding"/>
    <property type="evidence" value="ECO:0007669"/>
    <property type="project" value="InterPro"/>
</dbReference>
<sequence length="277" mass="30677">MNREEALEMTNRGVDELIAALEQGKSDRLLEYLAFQARFHQYSFCNCLLIAMQQPDATHVAGFHRWRELGRFVKKGERGIMILAPLVRRRQSSETDSDGEEATSVRSVIGFRTAYLFDVSQTDGAEVPEFSSISGDPGELLVQLRTLVASYGVELRYEEQLGGAEGLSEGGKIAILQGLSAASEFAVLVHELAHERLHRTDRRPETTRRVRELEAEAVAFVVTRAAGLDGLNRSSDYIQLYGGDKEMFLASLAHIQRVAADLIGAMSLETATRGKSE</sequence>
<reference evidence="2 3" key="1">
    <citation type="submission" date="2019-02" db="EMBL/GenBank/DDBJ databases">
        <title>Deep-cultivation of Planctomycetes and their phenomic and genomic characterization uncovers novel biology.</title>
        <authorList>
            <person name="Wiegand S."/>
            <person name="Jogler M."/>
            <person name="Boedeker C."/>
            <person name="Pinto D."/>
            <person name="Vollmers J."/>
            <person name="Rivas-Marin E."/>
            <person name="Kohn T."/>
            <person name="Peeters S.H."/>
            <person name="Heuer A."/>
            <person name="Rast P."/>
            <person name="Oberbeckmann S."/>
            <person name="Bunk B."/>
            <person name="Jeske O."/>
            <person name="Meyerdierks A."/>
            <person name="Storesund J.E."/>
            <person name="Kallscheuer N."/>
            <person name="Luecker S."/>
            <person name="Lage O.M."/>
            <person name="Pohl T."/>
            <person name="Merkel B.J."/>
            <person name="Hornburger P."/>
            <person name="Mueller R.-W."/>
            <person name="Bruemmer F."/>
            <person name="Labrenz M."/>
            <person name="Spormann A.M."/>
            <person name="Op den Camp H."/>
            <person name="Overmann J."/>
            <person name="Amann R."/>
            <person name="Jetten M.S.M."/>
            <person name="Mascher T."/>
            <person name="Medema M.H."/>
            <person name="Devos D.P."/>
            <person name="Kaster A.-K."/>
            <person name="Ovreas L."/>
            <person name="Rohde M."/>
            <person name="Galperin M.Y."/>
            <person name="Jogler C."/>
        </authorList>
    </citation>
    <scope>NUCLEOTIDE SEQUENCE [LARGE SCALE GENOMIC DNA]</scope>
    <source>
        <strain evidence="2 3">I41</strain>
    </source>
</reference>
<dbReference type="EMBL" id="CP036339">
    <property type="protein sequence ID" value="QDT71337.1"/>
    <property type="molecule type" value="Genomic_DNA"/>
</dbReference>